<feature type="domain" description="Peptidase A2" evidence="2">
    <location>
        <begin position="259"/>
        <end position="340"/>
    </location>
</feature>
<organism evidence="3 4">
    <name type="scientific">Nephila pilipes</name>
    <name type="common">Giant wood spider</name>
    <name type="synonym">Nephila maculata</name>
    <dbReference type="NCBI Taxonomy" id="299642"/>
    <lineage>
        <taxon>Eukaryota</taxon>
        <taxon>Metazoa</taxon>
        <taxon>Ecdysozoa</taxon>
        <taxon>Arthropoda</taxon>
        <taxon>Chelicerata</taxon>
        <taxon>Arachnida</taxon>
        <taxon>Araneae</taxon>
        <taxon>Araneomorphae</taxon>
        <taxon>Entelegynae</taxon>
        <taxon>Araneoidea</taxon>
        <taxon>Nephilidae</taxon>
        <taxon>Nephila</taxon>
    </lineage>
</organism>
<dbReference type="PANTHER" id="PTHR22955">
    <property type="entry name" value="RETROTRANSPOSON"/>
    <property type="match status" value="1"/>
</dbReference>
<dbReference type="PROSITE" id="PS50175">
    <property type="entry name" value="ASP_PROT_RETROV"/>
    <property type="match status" value="1"/>
</dbReference>
<dbReference type="OrthoDB" id="6429609at2759"/>
<proteinExistence type="predicted"/>
<keyword evidence="4" id="KW-1185">Reference proteome</keyword>
<reference evidence="3" key="1">
    <citation type="submission" date="2020-08" db="EMBL/GenBank/DDBJ databases">
        <title>Multicomponent nature underlies the extraordinary mechanical properties of spider dragline silk.</title>
        <authorList>
            <person name="Kono N."/>
            <person name="Nakamura H."/>
            <person name="Mori M."/>
            <person name="Yoshida Y."/>
            <person name="Ohtoshi R."/>
            <person name="Malay A.D."/>
            <person name="Moran D.A.P."/>
            <person name="Tomita M."/>
            <person name="Numata K."/>
            <person name="Arakawa K."/>
        </authorList>
    </citation>
    <scope>NUCLEOTIDE SEQUENCE</scope>
</reference>
<dbReference type="Gene3D" id="2.40.70.10">
    <property type="entry name" value="Acid Proteases"/>
    <property type="match status" value="1"/>
</dbReference>
<dbReference type="InterPro" id="IPR021109">
    <property type="entry name" value="Peptidase_aspartic_dom_sf"/>
</dbReference>
<sequence length="368" mass="41954">MGLLSDKPASLIKHIQLYNDSYEEARGKLMDRYDKKKKIIHALIKTFLDQKSISQANLTSLRNIVDTSDEVLRGLKALGNEETSRDPWLIQLFLQKLSTETRRLWSVKTSDVEFPSWEEFLEFLNTRSSSLELMVYDESDTKISTKSNFVAFKNIQGYKLDENCFKCSGMHKLFKCIKFKNMDLNARKNFVKHPKRNVKQPVKQTTESIGQREEMLCNESSTLQMPIISSTSLSKSQCISFISTAKILLYNKEGDFFLFRALLDSGSESSIVSENVINILGLKRKIDSLSLSGISRVPTGITRTSVVLKIGSRFNEELITVNAYILNKVTSQIPIVNIDIKELDYLKGIPPSDEDFSRPSECDIIFQI</sequence>
<evidence type="ECO:0000259" key="2">
    <source>
        <dbReference type="PROSITE" id="PS50175"/>
    </source>
</evidence>
<dbReference type="EMBL" id="BMAW01117897">
    <property type="protein sequence ID" value="GFT77288.1"/>
    <property type="molecule type" value="Genomic_DNA"/>
</dbReference>
<evidence type="ECO:0000313" key="3">
    <source>
        <dbReference type="EMBL" id="GFT77288.1"/>
    </source>
</evidence>
<name>A0A8X6PR12_NEPPI</name>
<dbReference type="AlphaFoldDB" id="A0A8X6PR12"/>
<gene>
    <name evidence="3" type="primary">AVEN_88668_1</name>
    <name evidence="3" type="ORF">NPIL_242141</name>
</gene>
<evidence type="ECO:0000256" key="1">
    <source>
        <dbReference type="ARBA" id="ARBA00022801"/>
    </source>
</evidence>
<keyword evidence="1" id="KW-0378">Hydrolase</keyword>
<dbReference type="GO" id="GO:0006508">
    <property type="term" value="P:proteolysis"/>
    <property type="evidence" value="ECO:0007669"/>
    <property type="project" value="InterPro"/>
</dbReference>
<dbReference type="GO" id="GO:0004190">
    <property type="term" value="F:aspartic-type endopeptidase activity"/>
    <property type="evidence" value="ECO:0007669"/>
    <property type="project" value="InterPro"/>
</dbReference>
<dbReference type="Pfam" id="PF03564">
    <property type="entry name" value="DUF1759"/>
    <property type="match status" value="1"/>
</dbReference>
<evidence type="ECO:0000313" key="4">
    <source>
        <dbReference type="Proteomes" id="UP000887013"/>
    </source>
</evidence>
<dbReference type="InterPro" id="IPR001995">
    <property type="entry name" value="Peptidase_A2_cat"/>
</dbReference>
<accession>A0A8X6PR12</accession>
<dbReference type="Proteomes" id="UP000887013">
    <property type="component" value="Unassembled WGS sequence"/>
</dbReference>
<dbReference type="InterPro" id="IPR005312">
    <property type="entry name" value="DUF1759"/>
</dbReference>
<protein>
    <recommendedName>
        <fullName evidence="2">Peptidase A2 domain-containing protein</fullName>
    </recommendedName>
</protein>
<dbReference type="PANTHER" id="PTHR22955:SF77">
    <property type="entry name" value="ASPARTIC PUTATIVE DOMAIN-CONTAINING PROTEIN-RELATED"/>
    <property type="match status" value="1"/>
</dbReference>
<comment type="caution">
    <text evidence="3">The sequence shown here is derived from an EMBL/GenBank/DDBJ whole genome shotgun (WGS) entry which is preliminary data.</text>
</comment>